<dbReference type="InterPro" id="IPR018313">
    <property type="entry name" value="SBP_3_CS"/>
</dbReference>
<evidence type="ECO:0000256" key="5">
    <source>
        <dbReference type="SAM" id="SignalP"/>
    </source>
</evidence>
<dbReference type="PANTHER" id="PTHR30085">
    <property type="entry name" value="AMINO ACID ABC TRANSPORTER PERMEASE"/>
    <property type="match status" value="1"/>
</dbReference>
<dbReference type="EMBL" id="CP118247">
    <property type="protein sequence ID" value="WDR04759.1"/>
    <property type="molecule type" value="Genomic_DNA"/>
</dbReference>
<evidence type="ECO:0000313" key="9">
    <source>
        <dbReference type="Proteomes" id="UP001222118"/>
    </source>
</evidence>
<evidence type="ECO:0000256" key="3">
    <source>
        <dbReference type="ARBA" id="ARBA00022729"/>
    </source>
</evidence>
<feature type="signal peptide" evidence="5">
    <location>
        <begin position="1"/>
        <end position="24"/>
    </location>
</feature>
<protein>
    <submittedName>
        <fullName evidence="8">Transporter substrate-binding domain-containing protein</fullName>
    </submittedName>
</protein>
<evidence type="ECO:0000313" key="8">
    <source>
        <dbReference type="EMBL" id="WDR04759.1"/>
    </source>
</evidence>
<dbReference type="RefSeq" id="WP_282210280.1">
    <property type="nucleotide sequence ID" value="NZ_CP118247.1"/>
</dbReference>
<evidence type="ECO:0000256" key="4">
    <source>
        <dbReference type="RuleBase" id="RU003744"/>
    </source>
</evidence>
<dbReference type="PROSITE" id="PS01039">
    <property type="entry name" value="SBP_BACTERIAL_3"/>
    <property type="match status" value="1"/>
</dbReference>
<keyword evidence="3 5" id="KW-0732">Signal</keyword>
<dbReference type="InterPro" id="IPR001638">
    <property type="entry name" value="Solute-binding_3/MltF_N"/>
</dbReference>
<dbReference type="SMART" id="SM00062">
    <property type="entry name" value="PBPb"/>
    <property type="match status" value="1"/>
</dbReference>
<feature type="chain" id="PRO_5045111709" evidence="5">
    <location>
        <begin position="25"/>
        <end position="262"/>
    </location>
</feature>
<accession>A0ABY7YU33</accession>
<evidence type="ECO:0000259" key="6">
    <source>
        <dbReference type="SMART" id="SM00062"/>
    </source>
</evidence>
<dbReference type="PANTHER" id="PTHR30085:SF6">
    <property type="entry name" value="ABC TRANSPORTER GLUTAMINE-BINDING PROTEIN GLNH"/>
    <property type="match status" value="1"/>
</dbReference>
<dbReference type="InterPro" id="IPR051455">
    <property type="entry name" value="Bact_solute-bind_prot3"/>
</dbReference>
<keyword evidence="9" id="KW-1185">Reference proteome</keyword>
<dbReference type="Pfam" id="PF00497">
    <property type="entry name" value="SBP_bac_3"/>
    <property type="match status" value="1"/>
</dbReference>
<reference evidence="8 9" key="1">
    <citation type="submission" date="2023-02" db="EMBL/GenBank/DDBJ databases">
        <title>Devosia chondri sp. nov., isolated from the phycosphere of marine algae.</title>
        <authorList>
            <person name="Kim J.M."/>
            <person name="Lee J.K."/>
            <person name="Choi B.J."/>
            <person name="Bayburt H."/>
            <person name="Jeon C.O."/>
        </authorList>
    </citation>
    <scope>NUCLEOTIDE SEQUENCE [LARGE SCALE GENOMIC DNA]</scope>
    <source>
        <strain evidence="8 9">G2-5</strain>
    </source>
</reference>
<gene>
    <name evidence="8" type="ORF">PSQ90_10575</name>
</gene>
<dbReference type="SMART" id="SM00079">
    <property type="entry name" value="PBPe"/>
    <property type="match status" value="1"/>
</dbReference>
<keyword evidence="2" id="KW-0813">Transport</keyword>
<dbReference type="Gene3D" id="3.40.190.10">
    <property type="entry name" value="Periplasmic binding protein-like II"/>
    <property type="match status" value="2"/>
</dbReference>
<evidence type="ECO:0000256" key="2">
    <source>
        <dbReference type="ARBA" id="ARBA00022448"/>
    </source>
</evidence>
<dbReference type="Proteomes" id="UP001222118">
    <property type="component" value="Chromosome"/>
</dbReference>
<comment type="similarity">
    <text evidence="1 4">Belongs to the bacterial solute-binding protein 3 family.</text>
</comment>
<sequence length="262" mass="28508">MKTWIKTALAGIGLLAATATAAHADDLQSIIDAGKVRAGVCLTSEPAGFRDAQNLPVGYDVDVATLLAEKLGVELEIVEVTGSTRIPMLLANKIDVIICNITATTERAKSVDFSFPYLRTGIRILVQKDGDITGFDSLAGKKVVVGRGTTGEAMVKLRAPDAELVYIESPGDAILIMRQKKADAYVEDSLGIDWIAKTYADQMMSLPDTYSSDPITIGVRKDNPSFLRWMDLFASTFVSSGTYNEYYTRWWGTTPPTLNAVW</sequence>
<feature type="domain" description="Solute-binding protein family 3/N-terminal" evidence="6">
    <location>
        <begin position="35"/>
        <end position="254"/>
    </location>
</feature>
<evidence type="ECO:0000259" key="7">
    <source>
        <dbReference type="SMART" id="SM00079"/>
    </source>
</evidence>
<dbReference type="InterPro" id="IPR001320">
    <property type="entry name" value="Iontro_rcpt_C"/>
</dbReference>
<proteinExistence type="inferred from homology"/>
<organism evidence="8 9">
    <name type="scientific">Devosia rhodophyticola</name>
    <dbReference type="NCBI Taxonomy" id="3026423"/>
    <lineage>
        <taxon>Bacteria</taxon>
        <taxon>Pseudomonadati</taxon>
        <taxon>Pseudomonadota</taxon>
        <taxon>Alphaproteobacteria</taxon>
        <taxon>Hyphomicrobiales</taxon>
        <taxon>Devosiaceae</taxon>
        <taxon>Devosia</taxon>
    </lineage>
</organism>
<evidence type="ECO:0000256" key="1">
    <source>
        <dbReference type="ARBA" id="ARBA00010333"/>
    </source>
</evidence>
<name>A0ABY7YU33_9HYPH</name>
<feature type="domain" description="Ionotropic glutamate receptor C-terminal" evidence="7">
    <location>
        <begin position="35"/>
        <end position="253"/>
    </location>
</feature>
<dbReference type="SUPFAM" id="SSF53850">
    <property type="entry name" value="Periplasmic binding protein-like II"/>
    <property type="match status" value="1"/>
</dbReference>